<dbReference type="PROSITE" id="PS50086">
    <property type="entry name" value="TBC_RABGAP"/>
    <property type="match status" value="1"/>
</dbReference>
<dbReference type="Pfam" id="PF00566">
    <property type="entry name" value="RabGAP-TBC"/>
    <property type="match status" value="1"/>
</dbReference>
<sequence>MFATKWFLLWFINSLPFGIVLRILDRFMLEGSIILYVVAYTIIKYHRKYLINSSLDEIAIFFKELERFKYDSEVFFQKLDKNIRKLTELKFYPIPGVEHDFENIDIAAIINEDVESDSDTKSCYQFPIQSDTWSLNFSNKEPDNYDGSFYKISSESTTINHLHSESSSTCNANLFDPTSHKPPTPPITWEKFTESSEEIFIQGIKELDSSKIQLSQSMLCQLIEKAYRVQSSN</sequence>
<keyword evidence="1" id="KW-0472">Membrane</keyword>
<dbReference type="PANTHER" id="PTHR47219:SF25">
    <property type="entry name" value="RAB-GAP TBC DOMAIN-CONTAINING PROTEIN"/>
    <property type="match status" value="1"/>
</dbReference>
<name>A0A6G3MDZ8_HENSL</name>
<dbReference type="GO" id="GO:0031267">
    <property type="term" value="F:small GTPase binding"/>
    <property type="evidence" value="ECO:0007669"/>
    <property type="project" value="TreeGrafter"/>
</dbReference>
<dbReference type="Gene3D" id="1.10.472.80">
    <property type="entry name" value="Ypt/Rab-GAP domain of gyp1p, domain 3"/>
    <property type="match status" value="1"/>
</dbReference>
<dbReference type="PANTHER" id="PTHR47219">
    <property type="entry name" value="RAB GTPASE-ACTIVATING PROTEIN 1-LIKE"/>
    <property type="match status" value="1"/>
</dbReference>
<dbReference type="SUPFAM" id="SSF47923">
    <property type="entry name" value="Ypt/Rab-GAP domain of gyp1p"/>
    <property type="match status" value="1"/>
</dbReference>
<keyword evidence="1" id="KW-1133">Transmembrane helix</keyword>
<dbReference type="InterPro" id="IPR035969">
    <property type="entry name" value="Rab-GAP_TBC_sf"/>
</dbReference>
<reference evidence="3" key="1">
    <citation type="submission" date="2018-11" db="EMBL/GenBank/DDBJ databases">
        <title>Henneguya salminicola genome and transcriptome.</title>
        <authorList>
            <person name="Yahalomi D."/>
            <person name="Atkinson S.D."/>
            <person name="Neuhof M."/>
            <person name="Chang E.S."/>
            <person name="Philippe H."/>
            <person name="Cartwright P."/>
            <person name="Bartholomew J.L."/>
            <person name="Huchon D."/>
        </authorList>
    </citation>
    <scope>NUCLEOTIDE SEQUENCE</scope>
    <source>
        <strain evidence="3">Hz1</strain>
        <tissue evidence="3">Whole</tissue>
    </source>
</reference>
<evidence type="ECO:0000313" key="3">
    <source>
        <dbReference type="EMBL" id="NDJ92230.1"/>
    </source>
</evidence>
<protein>
    <submittedName>
        <fullName evidence="3">USP6 N-terminal-like protein (Trinotate prediction)</fullName>
    </submittedName>
</protein>
<feature type="transmembrane region" description="Helical" evidence="1">
    <location>
        <begin position="6"/>
        <end position="24"/>
    </location>
</feature>
<evidence type="ECO:0000259" key="2">
    <source>
        <dbReference type="PROSITE" id="PS50086"/>
    </source>
</evidence>
<keyword evidence="1" id="KW-0812">Transmembrane</keyword>
<dbReference type="AlphaFoldDB" id="A0A6G3MDZ8"/>
<dbReference type="GO" id="GO:0005096">
    <property type="term" value="F:GTPase activator activity"/>
    <property type="evidence" value="ECO:0007669"/>
    <property type="project" value="TreeGrafter"/>
</dbReference>
<feature type="domain" description="Rab-GAP TBC" evidence="2">
    <location>
        <begin position="1"/>
        <end position="31"/>
    </location>
</feature>
<dbReference type="EMBL" id="GHBP01000273">
    <property type="protein sequence ID" value="NDJ92230.1"/>
    <property type="molecule type" value="Transcribed_RNA"/>
</dbReference>
<evidence type="ECO:0000256" key="1">
    <source>
        <dbReference type="SAM" id="Phobius"/>
    </source>
</evidence>
<accession>A0A6G3MDZ8</accession>
<dbReference type="InterPro" id="IPR050302">
    <property type="entry name" value="Rab_GAP_TBC_domain"/>
</dbReference>
<dbReference type="InterPro" id="IPR000195">
    <property type="entry name" value="Rab-GAP-TBC_dom"/>
</dbReference>
<organism evidence="3">
    <name type="scientific">Henneguya salminicola</name>
    <name type="common">Myxosporean</name>
    <dbReference type="NCBI Taxonomy" id="69463"/>
    <lineage>
        <taxon>Eukaryota</taxon>
        <taxon>Metazoa</taxon>
        <taxon>Cnidaria</taxon>
        <taxon>Myxozoa</taxon>
        <taxon>Myxosporea</taxon>
        <taxon>Bivalvulida</taxon>
        <taxon>Platysporina</taxon>
        <taxon>Myxobolidae</taxon>
        <taxon>Henneguya</taxon>
    </lineage>
</organism>
<proteinExistence type="predicted"/>